<comment type="caution">
    <text evidence="1">The sequence shown here is derived from an EMBL/GenBank/DDBJ whole genome shotgun (WGS) entry which is preliminary data.</text>
</comment>
<dbReference type="Proteomes" id="UP000485621">
    <property type="component" value="Unassembled WGS sequence"/>
</dbReference>
<reference evidence="1" key="1">
    <citation type="submission" date="2017-02" db="EMBL/GenBank/DDBJ databases">
        <title>Delving into the versatile metabolic prowess of the omnipresent phylum Bacteroidetes.</title>
        <authorList>
            <person name="Nobu M.K."/>
            <person name="Mei R."/>
            <person name="Narihiro T."/>
            <person name="Kuroda K."/>
            <person name="Liu W.-T."/>
        </authorList>
    </citation>
    <scope>NUCLEOTIDE SEQUENCE</scope>
    <source>
        <strain evidence="1">ADurb.Bin160</strain>
    </source>
</reference>
<dbReference type="EMBL" id="MWDB01000011">
    <property type="protein sequence ID" value="OQB41741.1"/>
    <property type="molecule type" value="Genomic_DNA"/>
</dbReference>
<proteinExistence type="predicted"/>
<gene>
    <name evidence="1" type="ORF">BWY04_00629</name>
</gene>
<organism evidence="1">
    <name type="scientific">candidate division CPR1 bacterium ADurb.Bin160</name>
    <dbReference type="NCBI Taxonomy" id="1852826"/>
    <lineage>
        <taxon>Bacteria</taxon>
        <taxon>candidate division CPR1</taxon>
    </lineage>
</organism>
<dbReference type="AlphaFoldDB" id="A0A1V5ZNR1"/>
<sequence>MIITGQLVDSVACSAYTHFVNNSYIYFYNPMNVLVSSTTAHRTQKSIVVLTKDSDPDVHLL</sequence>
<protein>
    <submittedName>
        <fullName evidence="1">Uncharacterized protein</fullName>
    </submittedName>
</protein>
<evidence type="ECO:0000313" key="1">
    <source>
        <dbReference type="EMBL" id="OQB41741.1"/>
    </source>
</evidence>
<accession>A0A1V5ZNR1</accession>
<name>A0A1V5ZNR1_9BACT</name>